<gene>
    <name evidence="3" type="ORF">EOD42_02075</name>
</gene>
<organism evidence="3 4">
    <name type="scientific">Rhodovarius crocodyli</name>
    <dbReference type="NCBI Taxonomy" id="1979269"/>
    <lineage>
        <taxon>Bacteria</taxon>
        <taxon>Pseudomonadati</taxon>
        <taxon>Pseudomonadota</taxon>
        <taxon>Alphaproteobacteria</taxon>
        <taxon>Acetobacterales</taxon>
        <taxon>Roseomonadaceae</taxon>
        <taxon>Rhodovarius</taxon>
    </lineage>
</organism>
<comment type="similarity">
    <text evidence="1">Belongs to the UPF0065 (bug) family.</text>
</comment>
<accession>A0A437MMQ5</accession>
<sequence>MRRRAVISAGLLAAPGIVTAQSMRPIRMIVPFPPGGATDALSRIAAQKLQEKLGQTVVVENRAGGNGVVGGMALIQSQPDGLTIMASASIHAVLHRVLRNIPFDPLNDFAPIARTAKGPLLFVVDPRKPQRTVAEVAAAAHANARDWTFTTSSLGSAGHLAAIAFGQAARADILMVPQRSSSAGLTDVAAGNVSLMFDPVLAPLPMVRGGQLRGLAITNERRIPAAPEIPTMAEAGMPDFVFHSWYGIWGPKGMPPAIVTRMNRALAEGMREPDVMQRLAALAFEPVDEDAAAFDAAIRQEEARGTQLLARVNFEAQ</sequence>
<protein>
    <submittedName>
        <fullName evidence="3">Tripartite tricarboxylate transporter substrate binding protein</fullName>
    </submittedName>
</protein>
<feature type="signal peptide" evidence="2">
    <location>
        <begin position="1"/>
        <end position="20"/>
    </location>
</feature>
<dbReference type="PIRSF" id="PIRSF017082">
    <property type="entry name" value="YflP"/>
    <property type="match status" value="1"/>
</dbReference>
<dbReference type="RefSeq" id="WP_127785439.1">
    <property type="nucleotide sequence ID" value="NZ_SACL01000001.1"/>
</dbReference>
<comment type="caution">
    <text evidence="3">The sequence shown here is derived from an EMBL/GenBank/DDBJ whole genome shotgun (WGS) entry which is preliminary data.</text>
</comment>
<dbReference type="EMBL" id="SACL01000001">
    <property type="protein sequence ID" value="RVT98921.1"/>
    <property type="molecule type" value="Genomic_DNA"/>
</dbReference>
<dbReference type="InterPro" id="IPR005064">
    <property type="entry name" value="BUG"/>
</dbReference>
<feature type="chain" id="PRO_5019350510" evidence="2">
    <location>
        <begin position="21"/>
        <end position="317"/>
    </location>
</feature>
<dbReference type="Pfam" id="PF03401">
    <property type="entry name" value="TctC"/>
    <property type="match status" value="1"/>
</dbReference>
<reference evidence="3 4" key="1">
    <citation type="submission" date="2019-01" db="EMBL/GenBank/DDBJ databases">
        <authorList>
            <person name="Chen W.-M."/>
        </authorList>
    </citation>
    <scope>NUCLEOTIDE SEQUENCE [LARGE SCALE GENOMIC DNA]</scope>
    <source>
        <strain evidence="3 4">CCP-6</strain>
    </source>
</reference>
<evidence type="ECO:0000256" key="1">
    <source>
        <dbReference type="ARBA" id="ARBA00006987"/>
    </source>
</evidence>
<dbReference type="PANTHER" id="PTHR42928">
    <property type="entry name" value="TRICARBOXYLATE-BINDING PROTEIN"/>
    <property type="match status" value="1"/>
</dbReference>
<keyword evidence="4" id="KW-1185">Reference proteome</keyword>
<dbReference type="Gene3D" id="3.40.190.10">
    <property type="entry name" value="Periplasmic binding protein-like II"/>
    <property type="match status" value="1"/>
</dbReference>
<name>A0A437MMQ5_9PROT</name>
<dbReference type="SUPFAM" id="SSF53850">
    <property type="entry name" value="Periplasmic binding protein-like II"/>
    <property type="match status" value="1"/>
</dbReference>
<dbReference type="OrthoDB" id="8196049at2"/>
<dbReference type="AlphaFoldDB" id="A0A437MMQ5"/>
<evidence type="ECO:0000256" key="2">
    <source>
        <dbReference type="SAM" id="SignalP"/>
    </source>
</evidence>
<proteinExistence type="inferred from homology"/>
<dbReference type="PANTHER" id="PTHR42928:SF5">
    <property type="entry name" value="BLR1237 PROTEIN"/>
    <property type="match status" value="1"/>
</dbReference>
<evidence type="ECO:0000313" key="3">
    <source>
        <dbReference type="EMBL" id="RVT98921.1"/>
    </source>
</evidence>
<keyword evidence="2" id="KW-0732">Signal</keyword>
<dbReference type="CDD" id="cd07012">
    <property type="entry name" value="PBP2_Bug_TTT"/>
    <property type="match status" value="1"/>
</dbReference>
<dbReference type="Gene3D" id="3.40.190.150">
    <property type="entry name" value="Bordetella uptake gene, domain 1"/>
    <property type="match status" value="1"/>
</dbReference>
<evidence type="ECO:0000313" key="4">
    <source>
        <dbReference type="Proteomes" id="UP000282957"/>
    </source>
</evidence>
<dbReference type="InterPro" id="IPR042100">
    <property type="entry name" value="Bug_dom1"/>
</dbReference>
<dbReference type="Proteomes" id="UP000282957">
    <property type="component" value="Unassembled WGS sequence"/>
</dbReference>